<protein>
    <recommendedName>
        <fullName evidence="1">DUF4283 domain-containing protein</fullName>
    </recommendedName>
</protein>
<organism evidence="2 3">
    <name type="scientific">Thalictrum thalictroides</name>
    <name type="common">Rue-anemone</name>
    <name type="synonym">Anemone thalictroides</name>
    <dbReference type="NCBI Taxonomy" id="46969"/>
    <lineage>
        <taxon>Eukaryota</taxon>
        <taxon>Viridiplantae</taxon>
        <taxon>Streptophyta</taxon>
        <taxon>Embryophyta</taxon>
        <taxon>Tracheophyta</taxon>
        <taxon>Spermatophyta</taxon>
        <taxon>Magnoliopsida</taxon>
        <taxon>Ranunculales</taxon>
        <taxon>Ranunculaceae</taxon>
        <taxon>Thalictroideae</taxon>
        <taxon>Thalictrum</taxon>
    </lineage>
</organism>
<feature type="domain" description="DUF4283" evidence="1">
    <location>
        <begin position="27"/>
        <end position="104"/>
    </location>
</feature>
<evidence type="ECO:0000259" key="1">
    <source>
        <dbReference type="Pfam" id="PF14111"/>
    </source>
</evidence>
<gene>
    <name evidence="2" type="ORF">FRX31_028719</name>
</gene>
<evidence type="ECO:0000313" key="2">
    <source>
        <dbReference type="EMBL" id="KAF5181693.1"/>
    </source>
</evidence>
<dbReference type="OrthoDB" id="1304801at2759"/>
<dbReference type="PANTHER" id="PTHR31286">
    <property type="entry name" value="GLYCINE-RICH CELL WALL STRUCTURAL PROTEIN 1.8-LIKE"/>
    <property type="match status" value="1"/>
</dbReference>
<dbReference type="Proteomes" id="UP000554482">
    <property type="component" value="Unassembled WGS sequence"/>
</dbReference>
<dbReference type="PANTHER" id="PTHR31286:SF180">
    <property type="entry name" value="OS10G0362600 PROTEIN"/>
    <property type="match status" value="1"/>
</dbReference>
<dbReference type="InterPro" id="IPR040256">
    <property type="entry name" value="At4g02000-like"/>
</dbReference>
<dbReference type="AlphaFoldDB" id="A0A7J6V9P4"/>
<evidence type="ECO:0000313" key="3">
    <source>
        <dbReference type="Proteomes" id="UP000554482"/>
    </source>
</evidence>
<proteinExistence type="predicted"/>
<reference evidence="2 3" key="1">
    <citation type="submission" date="2020-06" db="EMBL/GenBank/DDBJ databases">
        <title>Transcriptomic and genomic resources for Thalictrum thalictroides and T. hernandezii: Facilitating candidate gene discovery in an emerging model plant lineage.</title>
        <authorList>
            <person name="Arias T."/>
            <person name="Riano-Pachon D.M."/>
            <person name="Di Stilio V.S."/>
        </authorList>
    </citation>
    <scope>NUCLEOTIDE SEQUENCE [LARGE SCALE GENOMIC DNA]</scope>
    <source>
        <strain evidence="3">cv. WT478/WT964</strain>
        <tissue evidence="2">Leaves</tissue>
    </source>
</reference>
<comment type="caution">
    <text evidence="2">The sequence shown here is derived from an EMBL/GenBank/DDBJ whole genome shotgun (WGS) entry which is preliminary data.</text>
</comment>
<accession>A0A7J6V9P4</accession>
<keyword evidence="3" id="KW-1185">Reference proteome</keyword>
<dbReference type="InterPro" id="IPR025558">
    <property type="entry name" value="DUF4283"/>
</dbReference>
<dbReference type="EMBL" id="JABWDY010035839">
    <property type="protein sequence ID" value="KAF5181693.1"/>
    <property type="molecule type" value="Genomic_DNA"/>
</dbReference>
<name>A0A7J6V9P4_THATH</name>
<sequence length="188" mass="21766">MKYVPPTLVEGKPVVHVKSSQFAHLHKKHEKLVVGSFIGRRPGYSYVKEMVNKAWKVQHCIMKAYSEYSFTFEFANEVDKQKVLDMGSFHMASRLFVIQPWKLFHEADLQELKTIPIWVVFKKFPLEIWDEEGLSQVANVVGHPLYMDKLTETMERTSYARVCVEINCNAPKSDPYPNGPESYLEALP</sequence>
<dbReference type="Pfam" id="PF14111">
    <property type="entry name" value="DUF4283"/>
    <property type="match status" value="1"/>
</dbReference>